<dbReference type="GO" id="GO:0030154">
    <property type="term" value="P:cell differentiation"/>
    <property type="evidence" value="ECO:0007669"/>
    <property type="project" value="TreeGrafter"/>
</dbReference>
<evidence type="ECO:0000313" key="8">
    <source>
        <dbReference type="Proteomes" id="UP000606974"/>
    </source>
</evidence>
<keyword evidence="1" id="KW-0805">Transcription regulation</keyword>
<keyword evidence="3" id="KW-0804">Transcription</keyword>
<dbReference type="SUPFAM" id="SSF47095">
    <property type="entry name" value="HMG-box"/>
    <property type="match status" value="1"/>
</dbReference>
<sequence length="823" mass="87707">MSGHPLSWDRVLPAPSALLNANAKDLLPTRSSSLLQHHLFSPKHLPQPESPRDRRSTVPSIAYQVNTRINPIPSIPLRAPQDLSASGERAIGSVTRKRAASLMADEPEARETSPATTHDSNPETTNQFCLCQPDPKIPRPRNAFILYRQHHQAAVVAKHPGLPNPEISKIIGEEWRALPTKTKNQWKALAEEEKLRHQQQYPDYRYQPRRFGRNGNPQTTSIINSTGPSGNCLRCGGKTMNPPVTPHTPLFPNGGPSAGMIRSPSTVNTVAGQPSRRPHPLAHANLHRQVPYTVSSPPPPGSALARVRPFSEVFAGGVPPSMSEAEYRARFAAQPMSPDPKRRRFNGPGVMVPPRGADLTSPTAGYPGGPPYSPRRVSLPRPADGVMHPVHQRAVAQGKAQRSNYASQQPRYASVDVRDPNLTLAPLRTPSSAAASAASTGLKSTSSGASAEAQIMSIPAINKLRLLAKAAPPLPHPGVIPKAKSPPTTSTSHSETRGAILAIEGSEEDVRVVTDWLAEFLRNESEEFIVRAFLGPDISTVMAEASGEEEADMVGTQQQRYLKAISEWHWVSKEVVKFVTTAPKAGIRVHNADSGAEERRHKDRNNQDEAMEVDADSSSSTTSAVSPRTITQTEGLSLKSPITINNHTLNTSPPPPPPPPSPPHPPQSPTHQQNTPTTQPQIQPFPVALVPRYQLSTVDTASLTMPITDSYLPIDHWQWAAALWRGCVGADVTIVIQDERGSGNYGSASSGAAGSVGSGSDAGSVGSLNGSGAGLSGGGVEVRLGAGDVRAVIVRKGAAGGGGGARMQGEEGGGARRVEEAGL</sequence>
<feature type="DNA-binding region" description="HMG box" evidence="4">
    <location>
        <begin position="137"/>
        <end position="205"/>
    </location>
</feature>
<feature type="compositionally biased region" description="Low complexity" evidence="5">
    <location>
        <begin position="616"/>
        <end position="626"/>
    </location>
</feature>
<dbReference type="GO" id="GO:0000978">
    <property type="term" value="F:RNA polymerase II cis-regulatory region sequence-specific DNA binding"/>
    <property type="evidence" value="ECO:0007669"/>
    <property type="project" value="TreeGrafter"/>
</dbReference>
<feature type="region of interest" description="Disordered" evidence="5">
    <location>
        <begin position="589"/>
        <end position="682"/>
    </location>
</feature>
<feature type="region of interest" description="Disordered" evidence="5">
    <location>
        <begin position="799"/>
        <end position="823"/>
    </location>
</feature>
<keyword evidence="2 4" id="KW-0238">DNA-binding</keyword>
<accession>A0A8H7AMV6</accession>
<keyword evidence="8" id="KW-1185">Reference proteome</keyword>
<dbReference type="AlphaFoldDB" id="A0A8H7AMV6"/>
<evidence type="ECO:0000256" key="2">
    <source>
        <dbReference type="ARBA" id="ARBA00023125"/>
    </source>
</evidence>
<dbReference type="OrthoDB" id="6247875at2759"/>
<dbReference type="PROSITE" id="PS50118">
    <property type="entry name" value="HMG_BOX_2"/>
    <property type="match status" value="1"/>
</dbReference>
<organism evidence="7 8">
    <name type="scientific">Endocarpon pusillum</name>
    <dbReference type="NCBI Taxonomy" id="364733"/>
    <lineage>
        <taxon>Eukaryota</taxon>
        <taxon>Fungi</taxon>
        <taxon>Dikarya</taxon>
        <taxon>Ascomycota</taxon>
        <taxon>Pezizomycotina</taxon>
        <taxon>Eurotiomycetes</taxon>
        <taxon>Chaetothyriomycetidae</taxon>
        <taxon>Verrucariales</taxon>
        <taxon>Verrucariaceae</taxon>
        <taxon>Endocarpon</taxon>
    </lineage>
</organism>
<evidence type="ECO:0000256" key="4">
    <source>
        <dbReference type="PROSITE-ProRule" id="PRU00267"/>
    </source>
</evidence>
<dbReference type="GO" id="GO:0005634">
    <property type="term" value="C:nucleus"/>
    <property type="evidence" value="ECO:0007669"/>
    <property type="project" value="UniProtKB-UniRule"/>
</dbReference>
<dbReference type="Gene3D" id="1.10.30.10">
    <property type="entry name" value="High mobility group box domain"/>
    <property type="match status" value="1"/>
</dbReference>
<dbReference type="SMART" id="SM00398">
    <property type="entry name" value="HMG"/>
    <property type="match status" value="1"/>
</dbReference>
<name>A0A8H7AMV6_9EURO</name>
<dbReference type="GO" id="GO:0001228">
    <property type="term" value="F:DNA-binding transcription activator activity, RNA polymerase II-specific"/>
    <property type="evidence" value="ECO:0007669"/>
    <property type="project" value="TreeGrafter"/>
</dbReference>
<dbReference type="Pfam" id="PF00505">
    <property type="entry name" value="HMG_box"/>
    <property type="match status" value="1"/>
</dbReference>
<feature type="compositionally biased region" description="Polar residues" evidence="5">
    <location>
        <begin position="113"/>
        <end position="125"/>
    </location>
</feature>
<gene>
    <name evidence="7" type="ORF">GJ744_002711</name>
</gene>
<feature type="region of interest" description="Disordered" evidence="5">
    <location>
        <begin position="426"/>
        <end position="451"/>
    </location>
</feature>
<evidence type="ECO:0000256" key="1">
    <source>
        <dbReference type="ARBA" id="ARBA00023015"/>
    </source>
</evidence>
<dbReference type="InterPro" id="IPR050140">
    <property type="entry name" value="SRY-related_HMG-box_TF-like"/>
</dbReference>
<feature type="compositionally biased region" description="Low complexity" evidence="5">
    <location>
        <begin position="669"/>
        <end position="682"/>
    </location>
</feature>
<proteinExistence type="predicted"/>
<feature type="compositionally biased region" description="Basic and acidic residues" evidence="5">
    <location>
        <begin position="596"/>
        <end position="607"/>
    </location>
</feature>
<feature type="domain" description="HMG box" evidence="6">
    <location>
        <begin position="137"/>
        <end position="205"/>
    </location>
</feature>
<dbReference type="InterPro" id="IPR009071">
    <property type="entry name" value="HMG_box_dom"/>
</dbReference>
<evidence type="ECO:0000256" key="5">
    <source>
        <dbReference type="SAM" id="MobiDB-lite"/>
    </source>
</evidence>
<comment type="caution">
    <text evidence="7">The sequence shown here is derived from an EMBL/GenBank/DDBJ whole genome shotgun (WGS) entry which is preliminary data.</text>
</comment>
<dbReference type="GO" id="GO:0000122">
    <property type="term" value="P:negative regulation of transcription by RNA polymerase II"/>
    <property type="evidence" value="ECO:0007669"/>
    <property type="project" value="TreeGrafter"/>
</dbReference>
<feature type="compositionally biased region" description="Basic and acidic residues" evidence="5">
    <location>
        <begin position="813"/>
        <end position="823"/>
    </location>
</feature>
<dbReference type="Proteomes" id="UP000606974">
    <property type="component" value="Unassembled WGS sequence"/>
</dbReference>
<evidence type="ECO:0000256" key="3">
    <source>
        <dbReference type="ARBA" id="ARBA00023163"/>
    </source>
</evidence>
<feature type="compositionally biased region" description="Polar residues" evidence="5">
    <location>
        <begin position="628"/>
        <end position="645"/>
    </location>
</feature>
<reference evidence="7" key="1">
    <citation type="submission" date="2020-02" db="EMBL/GenBank/DDBJ databases">
        <authorList>
            <person name="Palmer J.M."/>
        </authorList>
    </citation>
    <scope>NUCLEOTIDE SEQUENCE</scope>
    <source>
        <strain evidence="7">EPUS1.4</strain>
        <tissue evidence="7">Thallus</tissue>
    </source>
</reference>
<evidence type="ECO:0000259" key="6">
    <source>
        <dbReference type="PROSITE" id="PS50118"/>
    </source>
</evidence>
<keyword evidence="4" id="KW-0539">Nucleus</keyword>
<dbReference type="CDD" id="cd01389">
    <property type="entry name" value="HMG-box_ROX1-like"/>
    <property type="match status" value="1"/>
</dbReference>
<dbReference type="FunFam" id="1.10.30.10:FF:000041">
    <property type="entry name" value="HMG box family protein"/>
    <property type="match status" value="1"/>
</dbReference>
<dbReference type="PANTHER" id="PTHR10270">
    <property type="entry name" value="SOX TRANSCRIPTION FACTOR"/>
    <property type="match status" value="1"/>
</dbReference>
<dbReference type="PANTHER" id="PTHR10270:SF320">
    <property type="entry name" value="BOX TRANSCRIPTIONAL REGULATOR, PUTATIVE (AFU_ORTHOLOGUE AFUA_4G10820)-RELATED"/>
    <property type="match status" value="1"/>
</dbReference>
<protein>
    <recommendedName>
        <fullName evidence="6">HMG box domain-containing protein</fullName>
    </recommendedName>
</protein>
<feature type="region of interest" description="Disordered" evidence="5">
    <location>
        <begin position="475"/>
        <end position="495"/>
    </location>
</feature>
<evidence type="ECO:0000313" key="7">
    <source>
        <dbReference type="EMBL" id="KAF7511998.1"/>
    </source>
</evidence>
<feature type="region of interest" description="Disordered" evidence="5">
    <location>
        <begin position="96"/>
        <end position="125"/>
    </location>
</feature>
<dbReference type="EMBL" id="JAACFV010000015">
    <property type="protein sequence ID" value="KAF7511998.1"/>
    <property type="molecule type" value="Genomic_DNA"/>
</dbReference>
<feature type="compositionally biased region" description="Pro residues" evidence="5">
    <location>
        <begin position="652"/>
        <end position="668"/>
    </location>
</feature>
<feature type="compositionally biased region" description="Gly residues" evidence="5">
    <location>
        <begin position="799"/>
        <end position="812"/>
    </location>
</feature>
<dbReference type="InterPro" id="IPR036910">
    <property type="entry name" value="HMG_box_dom_sf"/>
</dbReference>